<proteinExistence type="predicted"/>
<organism evidence="1 2">
    <name type="scientific">Nitzschia inconspicua</name>
    <dbReference type="NCBI Taxonomy" id="303405"/>
    <lineage>
        <taxon>Eukaryota</taxon>
        <taxon>Sar</taxon>
        <taxon>Stramenopiles</taxon>
        <taxon>Ochrophyta</taxon>
        <taxon>Bacillariophyta</taxon>
        <taxon>Bacillariophyceae</taxon>
        <taxon>Bacillariophycidae</taxon>
        <taxon>Bacillariales</taxon>
        <taxon>Bacillariaceae</taxon>
        <taxon>Nitzschia</taxon>
    </lineage>
</organism>
<reference evidence="1" key="2">
    <citation type="submission" date="2021-04" db="EMBL/GenBank/DDBJ databases">
        <authorList>
            <person name="Podell S."/>
        </authorList>
    </citation>
    <scope>NUCLEOTIDE SEQUENCE</scope>
    <source>
        <strain evidence="1">Hildebrandi</strain>
    </source>
</reference>
<dbReference type="EMBL" id="JAGRRH010000002">
    <property type="protein sequence ID" value="KAG7373457.1"/>
    <property type="molecule type" value="Genomic_DNA"/>
</dbReference>
<reference evidence="1" key="1">
    <citation type="journal article" date="2021" name="Sci. Rep.">
        <title>Diploid genomic architecture of Nitzschia inconspicua, an elite biomass production diatom.</title>
        <authorList>
            <person name="Oliver A."/>
            <person name="Podell S."/>
            <person name="Pinowska A."/>
            <person name="Traller J.C."/>
            <person name="Smith S.R."/>
            <person name="McClure R."/>
            <person name="Beliaev A."/>
            <person name="Bohutskyi P."/>
            <person name="Hill E.A."/>
            <person name="Rabines A."/>
            <person name="Zheng H."/>
            <person name="Allen L.Z."/>
            <person name="Kuo A."/>
            <person name="Grigoriev I.V."/>
            <person name="Allen A.E."/>
            <person name="Hazlebeck D."/>
            <person name="Allen E.E."/>
        </authorList>
    </citation>
    <scope>NUCLEOTIDE SEQUENCE</scope>
    <source>
        <strain evidence="1">Hildebrandi</strain>
    </source>
</reference>
<evidence type="ECO:0000313" key="1">
    <source>
        <dbReference type="EMBL" id="KAG7373457.1"/>
    </source>
</evidence>
<sequence>MSATYNDSPCGHYSDSEESFEYPPLSRRSCQQHGCFKCSSNATPVESQFHDGLHSTRHRKSVSFDSIRILEFPPALGDNPSVRDGPPLTLSWRPQRIKEQRLDVYEIFRDRRRERPDLFLPTSLRIQTLLLEGYTEEELMDASAECVKVKRERYVCLPQMSSDPVQSTIN</sequence>
<evidence type="ECO:0000313" key="2">
    <source>
        <dbReference type="Proteomes" id="UP000693970"/>
    </source>
</evidence>
<gene>
    <name evidence="1" type="ORF">IV203_034181</name>
</gene>
<name>A0A9K3M3V1_9STRA</name>
<comment type="caution">
    <text evidence="1">The sequence shown here is derived from an EMBL/GenBank/DDBJ whole genome shotgun (WGS) entry which is preliminary data.</text>
</comment>
<dbReference type="AlphaFoldDB" id="A0A9K3M3V1"/>
<protein>
    <submittedName>
        <fullName evidence="1">Uncharacterized protein</fullName>
    </submittedName>
</protein>
<accession>A0A9K3M3V1</accession>
<dbReference type="Proteomes" id="UP000693970">
    <property type="component" value="Unassembled WGS sequence"/>
</dbReference>
<dbReference type="OrthoDB" id="10647651at2759"/>
<keyword evidence="2" id="KW-1185">Reference proteome</keyword>